<dbReference type="PIRSF" id="PIRSF006281">
    <property type="entry name" value="MdoG"/>
    <property type="match status" value="1"/>
</dbReference>
<dbReference type="EMBL" id="WUBS01000009">
    <property type="protein sequence ID" value="NDL63924.1"/>
    <property type="molecule type" value="Genomic_DNA"/>
</dbReference>
<dbReference type="Gene3D" id="2.70.98.10">
    <property type="match status" value="1"/>
</dbReference>
<dbReference type="Pfam" id="PF04349">
    <property type="entry name" value="MdoG"/>
    <property type="match status" value="1"/>
</dbReference>
<evidence type="ECO:0000259" key="7">
    <source>
        <dbReference type="Pfam" id="PF04349"/>
    </source>
</evidence>
<dbReference type="InterPro" id="IPR014756">
    <property type="entry name" value="Ig_E-set"/>
</dbReference>
<dbReference type="InterPro" id="IPR013783">
    <property type="entry name" value="Ig-like_fold"/>
</dbReference>
<evidence type="ECO:0000256" key="3">
    <source>
        <dbReference type="ARBA" id="ARBA00009284"/>
    </source>
</evidence>
<feature type="signal peptide" evidence="6">
    <location>
        <begin position="1"/>
        <end position="32"/>
    </location>
</feature>
<dbReference type="RefSeq" id="WP_162366632.1">
    <property type="nucleotide sequence ID" value="NZ_WUBS01000009.1"/>
</dbReference>
<dbReference type="InterPro" id="IPR014718">
    <property type="entry name" value="GH-type_carb-bd"/>
</dbReference>
<organism evidence="8 9">
    <name type="scientific">Acerihabitans arboris</name>
    <dbReference type="NCBI Taxonomy" id="2691583"/>
    <lineage>
        <taxon>Bacteria</taxon>
        <taxon>Pseudomonadati</taxon>
        <taxon>Pseudomonadota</taxon>
        <taxon>Gammaproteobacteria</taxon>
        <taxon>Enterobacterales</taxon>
        <taxon>Pectobacteriaceae</taxon>
        <taxon>Acerihabitans</taxon>
    </lineage>
</organism>
<dbReference type="UniPathway" id="UPA00637"/>
<evidence type="ECO:0000313" key="8">
    <source>
        <dbReference type="EMBL" id="NDL63924.1"/>
    </source>
</evidence>
<feature type="domain" description="Glucan biosynthesis periplasmic MdoG C-terminal" evidence="7">
    <location>
        <begin position="44"/>
        <end position="533"/>
    </location>
</feature>
<keyword evidence="4 6" id="KW-0732">Signal</keyword>
<dbReference type="GO" id="GO:0030246">
    <property type="term" value="F:carbohydrate binding"/>
    <property type="evidence" value="ECO:0007669"/>
    <property type="project" value="InterPro"/>
</dbReference>
<reference evidence="8 9" key="1">
    <citation type="submission" date="2019-12" db="EMBL/GenBank/DDBJ databases">
        <authorList>
            <person name="Lee S.D."/>
        </authorList>
    </citation>
    <scope>NUCLEOTIDE SEQUENCE [LARGE SCALE GENOMIC DNA]</scope>
    <source>
        <strain evidence="8 9">SAP-6</strain>
    </source>
</reference>
<comment type="pathway">
    <text evidence="2">Glycan metabolism; osmoregulated periplasmic glucan (OPG) biosynthesis.</text>
</comment>
<evidence type="ECO:0000256" key="5">
    <source>
        <dbReference type="ARBA" id="ARBA00022764"/>
    </source>
</evidence>
<dbReference type="SUPFAM" id="SSF74650">
    <property type="entry name" value="Galactose mutarotase-like"/>
    <property type="match status" value="1"/>
</dbReference>
<dbReference type="Proteomes" id="UP000461443">
    <property type="component" value="Unassembled WGS sequence"/>
</dbReference>
<dbReference type="InterPro" id="IPR014438">
    <property type="entry name" value="Glucan_biosyn_MdoG/MdoD"/>
</dbReference>
<dbReference type="GO" id="GO:0051274">
    <property type="term" value="P:beta-glucan biosynthetic process"/>
    <property type="evidence" value="ECO:0007669"/>
    <property type="project" value="TreeGrafter"/>
</dbReference>
<name>A0A845SLS1_9GAMM</name>
<gene>
    <name evidence="8" type="primary">mdoD</name>
    <name evidence="8" type="synonym">opgD</name>
    <name evidence="8" type="ORF">GRH90_14340</name>
</gene>
<dbReference type="GO" id="GO:0003824">
    <property type="term" value="F:catalytic activity"/>
    <property type="evidence" value="ECO:0007669"/>
    <property type="project" value="InterPro"/>
</dbReference>
<dbReference type="InterPro" id="IPR007444">
    <property type="entry name" value="Glucan_biosyn_MdoG_C"/>
</dbReference>
<evidence type="ECO:0000256" key="2">
    <source>
        <dbReference type="ARBA" id="ARBA00005001"/>
    </source>
</evidence>
<dbReference type="AlphaFoldDB" id="A0A845SLS1"/>
<comment type="subcellular location">
    <subcellularLocation>
        <location evidence="1">Periplasm</location>
    </subcellularLocation>
</comment>
<dbReference type="SUPFAM" id="SSF81296">
    <property type="entry name" value="E set domains"/>
    <property type="match status" value="1"/>
</dbReference>
<dbReference type="Gene3D" id="2.60.40.10">
    <property type="entry name" value="Immunoglobulins"/>
    <property type="match status" value="1"/>
</dbReference>
<evidence type="ECO:0000313" key="9">
    <source>
        <dbReference type="Proteomes" id="UP000461443"/>
    </source>
</evidence>
<dbReference type="InterPro" id="IPR011013">
    <property type="entry name" value="Gal_mutarotase_sf_dom"/>
</dbReference>
<proteinExistence type="inferred from homology"/>
<evidence type="ECO:0000256" key="4">
    <source>
        <dbReference type="ARBA" id="ARBA00022729"/>
    </source>
</evidence>
<sequence length="550" mass="62021">MERRSFIKASLALAAYCGVPAMASLFVRSAQAADNIADGSASAFDFSTLKTMAANLAGQPFGGPPAELPKTLAELTPQAYNDIQYDANHSLWHDVPGRQLDVHLFHVGMGFKRRVRMYSVDPQAHMAKEIHFRPELFNYHNAGVDTAQLQGRDNLGFAGFKVNKAPELTRRDVVSFLGASYFRAVDDTYQYGLSARGLAIDTFTDQREEFPDFVAFWFDKPQPTDTTFTLYALLDSPSATGAYRFVIHCEAERVVMDIEKHIHARTAIKQLGVTPITSMFSCGTNERRTCDTIHPQIHDSDRLAMWRGNGEWVCRPLNNPQKLQFNEYLDENPKGFGLLQLDHDFDNYQDVIGWYNKRPSLWVEPVGDWGKGSVNLLEIPTTGETLDNIVCFWQPAEPIQAGQDLSFSYRLYWSGEPPVSSPLSRVKATRTGMGGFPEGWAPGEHYPATWARRFAIDFVGGEIKAAAPQGIEPVITPSRGKIDNIEILFVEPMDGYRVLFDWTPDSDSVDPVELRMFLRTRGSVLSETWLYQYFPPPPDKRKYVDDRQMS</sequence>
<dbReference type="PANTHER" id="PTHR30504:SF3">
    <property type="entry name" value="GLUCANS BIOSYNTHESIS PROTEIN D"/>
    <property type="match status" value="1"/>
</dbReference>
<feature type="chain" id="PRO_5032859803" evidence="6">
    <location>
        <begin position="33"/>
        <end position="550"/>
    </location>
</feature>
<dbReference type="GO" id="GO:0030288">
    <property type="term" value="C:outer membrane-bounded periplasmic space"/>
    <property type="evidence" value="ECO:0007669"/>
    <property type="project" value="TreeGrafter"/>
</dbReference>
<accession>A0A845SLS1</accession>
<comment type="similarity">
    <text evidence="3">Belongs to the OpgD/OpgG family.</text>
</comment>
<protein>
    <submittedName>
        <fullName evidence="8">Glucan biosynthesis protein D</fullName>
    </submittedName>
</protein>
<comment type="caution">
    <text evidence="8">The sequence shown here is derived from an EMBL/GenBank/DDBJ whole genome shotgun (WGS) entry which is preliminary data.</text>
</comment>
<dbReference type="PANTHER" id="PTHR30504">
    <property type="entry name" value="GLUCANS BIOSYNTHESIS PROTEIN"/>
    <property type="match status" value="1"/>
</dbReference>
<keyword evidence="9" id="KW-1185">Reference proteome</keyword>
<evidence type="ECO:0000256" key="1">
    <source>
        <dbReference type="ARBA" id="ARBA00004418"/>
    </source>
</evidence>
<evidence type="ECO:0000256" key="6">
    <source>
        <dbReference type="SAM" id="SignalP"/>
    </source>
</evidence>
<reference evidence="8 9" key="2">
    <citation type="submission" date="2020-02" db="EMBL/GenBank/DDBJ databases">
        <title>The new genus of Enterobacteriales.</title>
        <authorList>
            <person name="Kim I.S."/>
        </authorList>
    </citation>
    <scope>NUCLEOTIDE SEQUENCE [LARGE SCALE GENOMIC DNA]</scope>
    <source>
        <strain evidence="8 9">SAP-6</strain>
    </source>
</reference>
<keyword evidence="5" id="KW-0574">Periplasm</keyword>